<dbReference type="Proteomes" id="UP000185278">
    <property type="component" value="Segment"/>
</dbReference>
<evidence type="ECO:0000313" key="6">
    <source>
        <dbReference type="Proteomes" id="UP000185280"/>
    </source>
</evidence>
<protein>
    <submittedName>
        <fullName evidence="3">Uncharacterized protein</fullName>
    </submittedName>
</protein>
<reference evidence="4 5" key="1">
    <citation type="submission" date="2013-12" db="EMBL/GenBank/DDBJ databases">
        <title>Ecological redundancy of diverse viral populations within a natural community.</title>
        <authorList>
            <person name="Gregory A.C."/>
            <person name="LaButti K."/>
            <person name="Copeland A."/>
            <person name="Woyke T."/>
            <person name="Sullivan M.B."/>
        </authorList>
    </citation>
    <scope>NUCLEOTIDE SEQUENCE [LARGE SCALE GENOMIC DNA]</scope>
    <source>
        <strain evidence="1">Syn7803C43</strain>
        <strain evidence="2">Syn7803C98</strain>
        <strain evidence="3">Syn7803US88</strain>
    </source>
</reference>
<dbReference type="Proteomes" id="UP000185279">
    <property type="component" value="Segment"/>
</dbReference>
<dbReference type="SUPFAM" id="SSF51197">
    <property type="entry name" value="Clavaminate synthase-like"/>
    <property type="match status" value="1"/>
</dbReference>
<accession>A0A0E3FY17</accession>
<evidence type="ECO:0000313" key="5">
    <source>
        <dbReference type="Proteomes" id="UP000185279"/>
    </source>
</evidence>
<evidence type="ECO:0000313" key="4">
    <source>
        <dbReference type="Proteomes" id="UP000185278"/>
    </source>
</evidence>
<name>A0A0E3FY17_9CAUD</name>
<evidence type="ECO:0000313" key="2">
    <source>
        <dbReference type="EMBL" id="AIX22787.1"/>
    </source>
</evidence>
<dbReference type="RefSeq" id="YP_007001746.1">
    <property type="nucleotide sequence ID" value="NC_019444.1"/>
</dbReference>
<dbReference type="OrthoDB" id="12155at10239"/>
<dbReference type="EMBL" id="KJ019064">
    <property type="protein sequence ID" value="AIX22787.1"/>
    <property type="molecule type" value="Genomic_DNA"/>
</dbReference>
<dbReference type="InterPro" id="IPR012668">
    <property type="entry name" value="CHP02466"/>
</dbReference>
<dbReference type="EMBL" id="KJ019027">
    <property type="protein sequence ID" value="AIX14413.1"/>
    <property type="molecule type" value="Genomic_DNA"/>
</dbReference>
<evidence type="ECO:0000313" key="3">
    <source>
        <dbReference type="EMBL" id="AIX38019.1"/>
    </source>
</evidence>
<dbReference type="Gene3D" id="2.60.120.620">
    <property type="entry name" value="q2cbj1_9rhob like domain"/>
    <property type="match status" value="1"/>
</dbReference>
<dbReference type="Pfam" id="PF13759">
    <property type="entry name" value="2OG-FeII_Oxy_5"/>
    <property type="match status" value="1"/>
</dbReference>
<dbReference type="EMBL" id="KJ019128">
    <property type="protein sequence ID" value="AIX38019.1"/>
    <property type="molecule type" value="Genomic_DNA"/>
</dbReference>
<proteinExistence type="predicted"/>
<sequence>MNRVLFPTHQYWHYSVPNSKEFNDYINSIDTNFGKPADWSSLCNIKTFYYTDNVEGSRETFTQLLTPSLQLLCEEMGPVSLQFALDNCWLNVYNKHHFQEPHDHWEADLVAVYFLDDTQEDYGDFYFFDTNASTIARYPIWKDIYDYSNSWFPSVKGGDIIFFPAYTYHACTLHKSDTPRRSVAFNLKMKVPE</sequence>
<organism evidence="3 6">
    <name type="scientific">Synechococcus phage ACG-2014c</name>
    <dbReference type="NCBI Taxonomy" id="1079998"/>
    <lineage>
        <taxon>Viruses</taxon>
        <taxon>Duplodnaviria</taxon>
        <taxon>Heunggongvirae</taxon>
        <taxon>Uroviricota</taxon>
        <taxon>Caudoviricetes</taxon>
        <taxon>Pantevenvirales</taxon>
        <taxon>Kyanoviridae</taxon>
        <taxon>Namakavirus</taxon>
        <taxon>Namakavirus smbcm6</taxon>
    </lineage>
</organism>
<gene>
    <name evidence="1" type="ORF">Syn7803C43_18</name>
    <name evidence="2" type="ORF">Syn7803C98_19</name>
    <name evidence="3" type="ORF">Syn7803US88_18</name>
</gene>
<dbReference type="Proteomes" id="UP000185280">
    <property type="component" value="Segment"/>
</dbReference>
<evidence type="ECO:0000313" key="1">
    <source>
        <dbReference type="EMBL" id="AIX14413.1"/>
    </source>
</evidence>